<name>A0A2P2KJ74_RHIMU</name>
<dbReference type="AlphaFoldDB" id="A0A2P2KJ74"/>
<evidence type="ECO:0000313" key="1">
    <source>
        <dbReference type="EMBL" id="MBX05767.1"/>
    </source>
</evidence>
<accession>A0A2P2KJ74</accession>
<sequence length="140" mass="15807">MIKRNCINQFPTVMASCSPIGRAWCHVLALKLCELLQYRVKVSDREHGEHGWTHLRQSIHNPNIAVNMQSTVMGGCQSMAKVLRDKYAHYQSASNNAYAKLVVNVTLTCVCCQVSSGQRRGQNSRCHPDRQVCQTWTCIT</sequence>
<dbReference type="EMBL" id="GGEC01025283">
    <property type="protein sequence ID" value="MBX05767.1"/>
    <property type="molecule type" value="Transcribed_RNA"/>
</dbReference>
<proteinExistence type="predicted"/>
<protein>
    <submittedName>
        <fullName evidence="1">Uncharacterized protein MANES_17G079900</fullName>
    </submittedName>
</protein>
<organism evidence="1">
    <name type="scientific">Rhizophora mucronata</name>
    <name type="common">Asiatic mangrove</name>
    <dbReference type="NCBI Taxonomy" id="61149"/>
    <lineage>
        <taxon>Eukaryota</taxon>
        <taxon>Viridiplantae</taxon>
        <taxon>Streptophyta</taxon>
        <taxon>Embryophyta</taxon>
        <taxon>Tracheophyta</taxon>
        <taxon>Spermatophyta</taxon>
        <taxon>Magnoliopsida</taxon>
        <taxon>eudicotyledons</taxon>
        <taxon>Gunneridae</taxon>
        <taxon>Pentapetalae</taxon>
        <taxon>rosids</taxon>
        <taxon>fabids</taxon>
        <taxon>Malpighiales</taxon>
        <taxon>Rhizophoraceae</taxon>
        <taxon>Rhizophora</taxon>
    </lineage>
</organism>
<reference evidence="1" key="1">
    <citation type="submission" date="2018-02" db="EMBL/GenBank/DDBJ databases">
        <title>Rhizophora mucronata_Transcriptome.</title>
        <authorList>
            <person name="Meera S.P."/>
            <person name="Sreeshan A."/>
            <person name="Augustine A."/>
        </authorList>
    </citation>
    <scope>NUCLEOTIDE SEQUENCE</scope>
    <source>
        <tissue evidence="1">Leaf</tissue>
    </source>
</reference>
<dbReference type="PROSITE" id="PS51257">
    <property type="entry name" value="PROKAR_LIPOPROTEIN"/>
    <property type="match status" value="1"/>
</dbReference>